<dbReference type="OMA" id="NVRICAN"/>
<evidence type="ECO:0000256" key="3">
    <source>
        <dbReference type="SAM" id="SignalP"/>
    </source>
</evidence>
<reference evidence="5" key="3">
    <citation type="submission" date="2025-09" db="UniProtKB">
        <authorList>
            <consortium name="Ensembl"/>
        </authorList>
    </citation>
    <scope>IDENTIFICATION</scope>
</reference>
<dbReference type="Ensembl" id="ENSPNAT00000022964.2">
    <property type="protein sequence ID" value="ENSPNAP00000014824.2"/>
    <property type="gene ID" value="ENSPNAG00000020792.2"/>
</dbReference>
<sequence>MKLPLVLRCSAAVLVLLLLSKQGKFDTSSLCNCLLHETVVWKDLSKYTIQNKPLCPVYAVRFITQRGNLLCSDPSSPWAVRAMAYLDKKNNPQPTKLVRMAHQTTSLPPVMQSNSTTTNGTFLRLSS</sequence>
<reference evidence="5" key="2">
    <citation type="submission" date="2025-08" db="UniProtKB">
        <authorList>
            <consortium name="Ensembl"/>
        </authorList>
    </citation>
    <scope>IDENTIFICATION</scope>
</reference>
<dbReference type="Pfam" id="PF00048">
    <property type="entry name" value="IL8"/>
    <property type="match status" value="1"/>
</dbReference>
<evidence type="ECO:0000259" key="4">
    <source>
        <dbReference type="SMART" id="SM00199"/>
    </source>
</evidence>
<dbReference type="STRING" id="42514.ENSPNAP00000014824"/>
<feature type="domain" description="Chemokine interleukin-8-like" evidence="4">
    <location>
        <begin position="26"/>
        <end position="86"/>
    </location>
</feature>
<dbReference type="Gene3D" id="2.40.50.40">
    <property type="match status" value="1"/>
</dbReference>
<dbReference type="GO" id="GO:0006955">
    <property type="term" value="P:immune response"/>
    <property type="evidence" value="ECO:0007669"/>
    <property type="project" value="InterPro"/>
</dbReference>
<dbReference type="GO" id="GO:0005615">
    <property type="term" value="C:extracellular space"/>
    <property type="evidence" value="ECO:0007669"/>
    <property type="project" value="UniProtKB-KW"/>
</dbReference>
<dbReference type="AlphaFoldDB" id="A0A3B4CWB1"/>
<organism evidence="5 6">
    <name type="scientific">Pygocentrus nattereri</name>
    <name type="common">Red-bellied piranha</name>
    <dbReference type="NCBI Taxonomy" id="42514"/>
    <lineage>
        <taxon>Eukaryota</taxon>
        <taxon>Metazoa</taxon>
        <taxon>Chordata</taxon>
        <taxon>Craniata</taxon>
        <taxon>Vertebrata</taxon>
        <taxon>Euteleostomi</taxon>
        <taxon>Actinopterygii</taxon>
        <taxon>Neopterygii</taxon>
        <taxon>Teleostei</taxon>
        <taxon>Ostariophysi</taxon>
        <taxon>Characiformes</taxon>
        <taxon>Characoidei</taxon>
        <taxon>Pygocentrus</taxon>
    </lineage>
</organism>
<accession>A0A3B4CWB1</accession>
<evidence type="ECO:0000313" key="5">
    <source>
        <dbReference type="Ensembl" id="ENSPNAP00000014824.2"/>
    </source>
</evidence>
<dbReference type="SUPFAM" id="SSF54117">
    <property type="entry name" value="Interleukin 8-like chemokines"/>
    <property type="match status" value="1"/>
</dbReference>
<keyword evidence="1" id="KW-0202">Cytokine</keyword>
<keyword evidence="3" id="KW-0732">Signal</keyword>
<dbReference type="GeneTree" id="ENSGT00990000208442"/>
<reference evidence="5 6" key="1">
    <citation type="submission" date="2020-10" db="EMBL/GenBank/DDBJ databases">
        <title>Pygocentrus nattereri (red-bellied piranha) genome, fPygNat1, primary haplotype.</title>
        <authorList>
            <person name="Myers G."/>
            <person name="Meyer A."/>
            <person name="Karagic N."/>
            <person name="Pippel M."/>
            <person name="Winkler S."/>
            <person name="Tracey A."/>
            <person name="Wood J."/>
            <person name="Formenti G."/>
            <person name="Howe K."/>
            <person name="Fedrigo O."/>
            <person name="Jarvis E.D."/>
        </authorList>
    </citation>
    <scope>NUCLEOTIDE SEQUENCE [LARGE SCALE GENOMIC DNA]</scope>
</reference>
<feature type="region of interest" description="Disordered" evidence="2">
    <location>
        <begin position="108"/>
        <end position="127"/>
    </location>
</feature>
<feature type="chain" id="PRO_5043938209" description="Chemokine interleukin-8-like domain-containing protein" evidence="3">
    <location>
        <begin position="26"/>
        <end position="127"/>
    </location>
</feature>
<dbReference type="GO" id="GO:0008009">
    <property type="term" value="F:chemokine activity"/>
    <property type="evidence" value="ECO:0007669"/>
    <property type="project" value="InterPro"/>
</dbReference>
<dbReference type="Proteomes" id="UP001501920">
    <property type="component" value="Chromosome 2"/>
</dbReference>
<evidence type="ECO:0000256" key="1">
    <source>
        <dbReference type="ARBA" id="ARBA00022514"/>
    </source>
</evidence>
<dbReference type="InterPro" id="IPR001811">
    <property type="entry name" value="Chemokine_IL8-like_dom"/>
</dbReference>
<evidence type="ECO:0000313" key="6">
    <source>
        <dbReference type="Proteomes" id="UP001501920"/>
    </source>
</evidence>
<keyword evidence="6" id="KW-1185">Reference proteome</keyword>
<name>A0A3B4CWB1_PYGNA</name>
<protein>
    <recommendedName>
        <fullName evidence="4">Chemokine interleukin-8-like domain-containing protein</fullName>
    </recommendedName>
</protein>
<proteinExistence type="predicted"/>
<evidence type="ECO:0000256" key="2">
    <source>
        <dbReference type="SAM" id="MobiDB-lite"/>
    </source>
</evidence>
<dbReference type="SMART" id="SM00199">
    <property type="entry name" value="SCY"/>
    <property type="match status" value="1"/>
</dbReference>
<dbReference type="InterPro" id="IPR036048">
    <property type="entry name" value="Interleukin_8-like_sf"/>
</dbReference>
<feature type="signal peptide" evidence="3">
    <location>
        <begin position="1"/>
        <end position="25"/>
    </location>
</feature>